<protein>
    <submittedName>
        <fullName evidence="1">Uncharacterized protein</fullName>
    </submittedName>
</protein>
<comment type="caution">
    <text evidence="1">The sequence shown here is derived from an EMBL/GenBank/DDBJ whole genome shotgun (WGS) entry which is preliminary data.</text>
</comment>
<evidence type="ECO:0000313" key="2">
    <source>
        <dbReference type="Proteomes" id="UP000254258"/>
    </source>
</evidence>
<dbReference type="OrthoDB" id="5943279at2"/>
<accession>A0A370WX87</accession>
<dbReference type="Proteomes" id="UP000254258">
    <property type="component" value="Unassembled WGS sequence"/>
</dbReference>
<proteinExistence type="predicted"/>
<keyword evidence="2" id="KW-1185">Reference proteome</keyword>
<sequence>MFWRFFMRCDEVVARLWLEPRKTTARPPGDRSLRFVSGSSCEGIGVCESDFSTRSFNGEAVDTTAVSDREVGKLLNDLPSAHGKQAAREGRAWKRRFNDPAKRARRAARVMRHIRFVYFAHVDDDSAFGDYHDVLVTAEVLLDRLLAARASGMKAVHPHIHREAEERLFNRPPRGSFLQVTPEYIRWYGRDGARRNAPMVREELAIELMGEYGYSYNDALDTAINNSGALARADQTWLLARAKTPIYCRPLHATEFRQLADAIEAAYDVPLGEVGVVRANLDIARGAAAVLGTALDEYVESPFRNPVLAEAFAEFHRAHLLRVAHARLAGLQPMPVTGVLGWFSAKRARIYAEVQARLAER</sequence>
<dbReference type="AlphaFoldDB" id="A0A370WX87"/>
<name>A0A370WX87_9GAMM</name>
<dbReference type="RefSeq" id="WP_115495889.1">
    <property type="nucleotide sequence ID" value="NZ_QRBE01000007.1"/>
</dbReference>
<gene>
    <name evidence="1" type="ORF">DWU98_12350</name>
</gene>
<reference evidence="1 2" key="1">
    <citation type="submission" date="2018-07" db="EMBL/GenBank/DDBJ databases">
        <title>Dyella monticola sp. nov. and Dyella psychrodurans sp. nov. isolated from monsoon evergreen broad-leaved forest soil of Dinghu Mountain, China.</title>
        <authorList>
            <person name="Gao Z."/>
            <person name="Qiu L."/>
        </authorList>
    </citation>
    <scope>NUCLEOTIDE SEQUENCE [LARGE SCALE GENOMIC DNA]</scope>
    <source>
        <strain evidence="1 2">4G-K06</strain>
    </source>
</reference>
<organism evidence="1 2">
    <name type="scientific">Dyella monticola</name>
    <dbReference type="NCBI Taxonomy" id="1927958"/>
    <lineage>
        <taxon>Bacteria</taxon>
        <taxon>Pseudomonadati</taxon>
        <taxon>Pseudomonadota</taxon>
        <taxon>Gammaproteobacteria</taxon>
        <taxon>Lysobacterales</taxon>
        <taxon>Rhodanobacteraceae</taxon>
        <taxon>Dyella</taxon>
    </lineage>
</organism>
<dbReference type="EMBL" id="QRBE01000007">
    <property type="protein sequence ID" value="RDS80744.1"/>
    <property type="molecule type" value="Genomic_DNA"/>
</dbReference>
<evidence type="ECO:0000313" key="1">
    <source>
        <dbReference type="EMBL" id="RDS80744.1"/>
    </source>
</evidence>